<dbReference type="GO" id="GO:0003924">
    <property type="term" value="F:GTPase activity"/>
    <property type="evidence" value="ECO:0007669"/>
    <property type="project" value="TreeGrafter"/>
</dbReference>
<dbReference type="GO" id="GO:0005525">
    <property type="term" value="F:GTP binding"/>
    <property type="evidence" value="ECO:0007669"/>
    <property type="project" value="UniProtKB-KW"/>
</dbReference>
<comment type="caution">
    <text evidence="9">The sequence shown here is derived from an EMBL/GenBank/DDBJ whole genome shotgun (WGS) entry which is preliminary data.</text>
</comment>
<dbReference type="GO" id="GO:0005737">
    <property type="term" value="C:cytoplasm"/>
    <property type="evidence" value="ECO:0007669"/>
    <property type="project" value="TreeGrafter"/>
</dbReference>
<gene>
    <name evidence="9" type="ORF">BOKJ2_LOCUS1345</name>
</gene>
<dbReference type="PANTHER" id="PTHR21231">
    <property type="entry name" value="XPA-BINDING PROTEIN 1-RELATED"/>
    <property type="match status" value="1"/>
</dbReference>
<dbReference type="AlphaFoldDB" id="A0A811JT80"/>
<sequence length="243" mass="27816">MQVFKALERPAIYVNLDPANDLPPMKADIDIRELIKVEEVMEKLKLGPNGALRYCMNTLMVNIEWLKEKLRGRKGYLVIDMPGQLELYNSDDSVRKIISQLTKWDVRLCALHLSDCMHCSDAGKFIAVVLSALSVMINLELPQVNVLSKIDLIPENLPFNLEFFEEVPDLKYLVQRLDDHPALQKYKDLCDGLSTVAEDYNLVNFVPLDVMDKDKLLRVIQFSDKANGYSMIEMKDIRGLVVK</sequence>
<dbReference type="SUPFAM" id="SSF52540">
    <property type="entry name" value="P-loop containing nucleoside triphosphate hydrolases"/>
    <property type="match status" value="1"/>
</dbReference>
<evidence type="ECO:0000256" key="5">
    <source>
        <dbReference type="ARBA" id="ARBA00022801"/>
    </source>
</evidence>
<comment type="function">
    <text evidence="1 8">Small GTPase required for proper localization of RNA polymerase II and III (RNAPII and RNAPIII). May act at an RNAP assembly step prior to nuclear import.</text>
</comment>
<evidence type="ECO:0000256" key="4">
    <source>
        <dbReference type="ARBA" id="ARBA00022741"/>
    </source>
</evidence>
<dbReference type="Pfam" id="PF03029">
    <property type="entry name" value="ATP_bind_1"/>
    <property type="match status" value="1"/>
</dbReference>
<evidence type="ECO:0000256" key="2">
    <source>
        <dbReference type="ARBA" id="ARBA00005290"/>
    </source>
</evidence>
<evidence type="ECO:0000256" key="1">
    <source>
        <dbReference type="ARBA" id="ARBA00003181"/>
    </source>
</evidence>
<evidence type="ECO:0000313" key="10">
    <source>
        <dbReference type="Proteomes" id="UP000614601"/>
    </source>
</evidence>
<dbReference type="InterPro" id="IPR027417">
    <property type="entry name" value="P-loop_NTPase"/>
</dbReference>
<keyword evidence="4 8" id="KW-0547">Nucleotide-binding</keyword>
<keyword evidence="6 8" id="KW-0342">GTP-binding</keyword>
<accession>A0A811JT80</accession>
<evidence type="ECO:0000313" key="9">
    <source>
        <dbReference type="EMBL" id="CAD5206661.1"/>
    </source>
</evidence>
<dbReference type="EMBL" id="CAJFCW020000001">
    <property type="protein sequence ID" value="CAG9082670.1"/>
    <property type="molecule type" value="Genomic_DNA"/>
</dbReference>
<dbReference type="EMBL" id="CAJFDH010000001">
    <property type="protein sequence ID" value="CAD5206661.1"/>
    <property type="molecule type" value="Genomic_DNA"/>
</dbReference>
<dbReference type="FunFam" id="3.40.50.300:FF:000338">
    <property type="entry name" value="GPN-loop GTPase 2"/>
    <property type="match status" value="1"/>
</dbReference>
<evidence type="ECO:0000256" key="3">
    <source>
        <dbReference type="ARBA" id="ARBA00014588"/>
    </source>
</evidence>
<organism evidence="9 10">
    <name type="scientific">Bursaphelenchus okinawaensis</name>
    <dbReference type="NCBI Taxonomy" id="465554"/>
    <lineage>
        <taxon>Eukaryota</taxon>
        <taxon>Metazoa</taxon>
        <taxon>Ecdysozoa</taxon>
        <taxon>Nematoda</taxon>
        <taxon>Chromadorea</taxon>
        <taxon>Rhabditida</taxon>
        <taxon>Tylenchina</taxon>
        <taxon>Tylenchomorpha</taxon>
        <taxon>Aphelenchoidea</taxon>
        <taxon>Aphelenchoididae</taxon>
        <taxon>Bursaphelenchus</taxon>
    </lineage>
</organism>
<dbReference type="Gene3D" id="3.40.50.300">
    <property type="entry name" value="P-loop containing nucleotide triphosphate hydrolases"/>
    <property type="match status" value="1"/>
</dbReference>
<dbReference type="Proteomes" id="UP000783686">
    <property type="component" value="Unassembled WGS sequence"/>
</dbReference>
<evidence type="ECO:0000256" key="7">
    <source>
        <dbReference type="ARBA" id="ARBA00046611"/>
    </source>
</evidence>
<keyword evidence="5 8" id="KW-0378">Hydrolase</keyword>
<proteinExistence type="inferred from homology"/>
<comment type="subunit">
    <text evidence="7">Heterodimers with GPN1 or GPN3. Binds to RNA polymerase II (RNAPII).</text>
</comment>
<protein>
    <recommendedName>
        <fullName evidence="3 8">GPN-loop GTPase 2</fullName>
    </recommendedName>
</protein>
<evidence type="ECO:0000256" key="6">
    <source>
        <dbReference type="ARBA" id="ARBA00023134"/>
    </source>
</evidence>
<comment type="similarity">
    <text evidence="2 8">Belongs to the GPN-loop GTPase family.</text>
</comment>
<dbReference type="PANTHER" id="PTHR21231:SF3">
    <property type="entry name" value="GPN-LOOP GTPASE 2"/>
    <property type="match status" value="1"/>
</dbReference>
<name>A0A811JT80_9BILA</name>
<dbReference type="OrthoDB" id="5839at2759"/>
<evidence type="ECO:0000256" key="8">
    <source>
        <dbReference type="RuleBase" id="RU365059"/>
    </source>
</evidence>
<dbReference type="Proteomes" id="UP000614601">
    <property type="component" value="Unassembled WGS sequence"/>
</dbReference>
<reference evidence="9" key="1">
    <citation type="submission" date="2020-09" db="EMBL/GenBank/DDBJ databases">
        <authorList>
            <person name="Kikuchi T."/>
        </authorList>
    </citation>
    <scope>NUCLEOTIDE SEQUENCE</scope>
    <source>
        <strain evidence="9">SH1</strain>
    </source>
</reference>
<dbReference type="InterPro" id="IPR004130">
    <property type="entry name" value="Gpn"/>
</dbReference>
<keyword evidence="10" id="KW-1185">Reference proteome</keyword>